<accession>A0A6N6RH44</accession>
<dbReference type="AlphaFoldDB" id="A0A6N6RH44"/>
<dbReference type="Proteomes" id="UP000468650">
    <property type="component" value="Unassembled WGS sequence"/>
</dbReference>
<keyword evidence="2" id="KW-1185">Reference proteome</keyword>
<comment type="caution">
    <text evidence="1">The sequence shown here is derived from an EMBL/GenBank/DDBJ whole genome shotgun (WGS) entry which is preliminary data.</text>
</comment>
<dbReference type="PANTHER" id="PTHR41339">
    <property type="entry name" value="LIPL48"/>
    <property type="match status" value="1"/>
</dbReference>
<sequence length="423" mass="43751">MNTIKKFGKYAAMAAVALTFASCGEDEPPVVKKPDNETLAGLIAEDMTLTSDRVWELAGRVVVDNGVTLTIEPGTLIKGQTATGSLASVLIVARGGKIMAEGTAADPIIFTSLADNIEIGQKVGTNLERTNNELWGGLIILGDAPTSAENGDTETNIEGIPANETYGLYGGANASDNSGVLKYVSVRHGGTLIGEGNEINGITFGGVGNGTVVDHVEVYATLDDGIECFGGTVNISNALVYYQGDDGVDLDMNYSGTFDNFAVIHGDGIGTDEGLEIDGPENSTYTDGLFTLINGTVMTEGEGSAADLKSKAQGTLNNIKFSGYSNGATLKIRASYQNDCADAKEDAFTHLTDATPTLIVTGSEFNAVSVYTGSTDSNDDDCTVPAADQTAAEALVVSTTATGADLSVFAGWTAADNKGQLPQ</sequence>
<evidence type="ECO:0000313" key="2">
    <source>
        <dbReference type="Proteomes" id="UP000468650"/>
    </source>
</evidence>
<proteinExistence type="predicted"/>
<dbReference type="SUPFAM" id="SSF51126">
    <property type="entry name" value="Pectin lyase-like"/>
    <property type="match status" value="1"/>
</dbReference>
<name>A0A6N6RH44_9FLAO</name>
<dbReference type="InterPro" id="IPR011050">
    <property type="entry name" value="Pectin_lyase_fold/virulence"/>
</dbReference>
<protein>
    <recommendedName>
        <fullName evidence="3">T9SS C-terminal target domain-containing protein</fullName>
    </recommendedName>
</protein>
<evidence type="ECO:0008006" key="3">
    <source>
        <dbReference type="Google" id="ProtNLM"/>
    </source>
</evidence>
<reference evidence="1 2" key="1">
    <citation type="submission" date="2019-09" db="EMBL/GenBank/DDBJ databases">
        <title>Genomes of family Cryomorphaceae.</title>
        <authorList>
            <person name="Bowman J.P."/>
        </authorList>
    </citation>
    <scope>NUCLEOTIDE SEQUENCE [LARGE SCALE GENOMIC DNA]</scope>
    <source>
        <strain evidence="1 2">LMG 25704</strain>
    </source>
</reference>
<organism evidence="1 2">
    <name type="scientific">Phaeocystidibacter luteus</name>
    <dbReference type="NCBI Taxonomy" id="911197"/>
    <lineage>
        <taxon>Bacteria</taxon>
        <taxon>Pseudomonadati</taxon>
        <taxon>Bacteroidota</taxon>
        <taxon>Flavobacteriia</taxon>
        <taxon>Flavobacteriales</taxon>
        <taxon>Phaeocystidibacteraceae</taxon>
        <taxon>Phaeocystidibacter</taxon>
    </lineage>
</organism>
<dbReference type="EMBL" id="WBVO01000003">
    <property type="protein sequence ID" value="KAB2813699.1"/>
    <property type="molecule type" value="Genomic_DNA"/>
</dbReference>
<dbReference type="PROSITE" id="PS51257">
    <property type="entry name" value="PROKAR_LIPOPROTEIN"/>
    <property type="match status" value="1"/>
</dbReference>
<gene>
    <name evidence="1" type="ORF">F8C67_05940</name>
</gene>
<evidence type="ECO:0000313" key="1">
    <source>
        <dbReference type="EMBL" id="KAB2813699.1"/>
    </source>
</evidence>
<dbReference type="OrthoDB" id="1521716at2"/>
<dbReference type="RefSeq" id="WP_151666901.1">
    <property type="nucleotide sequence ID" value="NZ_WBVO01000003.1"/>
</dbReference>
<dbReference type="PANTHER" id="PTHR41339:SF1">
    <property type="entry name" value="SECRETED PROTEIN"/>
    <property type="match status" value="1"/>
</dbReference>